<dbReference type="RefSeq" id="WP_138855977.1">
    <property type="nucleotide sequence ID" value="NZ_CP040709.1"/>
</dbReference>
<reference evidence="1 2" key="1">
    <citation type="submission" date="2020-08" db="EMBL/GenBank/DDBJ databases">
        <title>Genomic Encyclopedia of Type Strains, Phase IV (KMG-IV): sequencing the most valuable type-strain genomes for metagenomic binning, comparative biology and taxonomic classification.</title>
        <authorList>
            <person name="Goeker M."/>
        </authorList>
    </citation>
    <scope>NUCLEOTIDE SEQUENCE [LARGE SCALE GENOMIC DNA]</scope>
    <source>
        <strain evidence="1 2">DSM 23958</strain>
    </source>
</reference>
<keyword evidence="2" id="KW-1185">Reference proteome</keyword>
<protein>
    <submittedName>
        <fullName evidence="1">Ubiquinone biosynthesis protein UbiJ</fullName>
    </submittedName>
</protein>
<dbReference type="AlphaFoldDB" id="A0A840S204"/>
<sequence>MLWTETLAPALQERLVLWLNHVLSREPVACAKLQAFVNRRISVSVRGAPAWAPPLPDLHLAITPAGLFEQIEAAQAGEAELAIEIDASNPLASAFAALKGRREGVTVRGDAGLAGAVNWLFDNLRWDPADDLARFVGPAPAQAFEQMAQGLKATLSQFVRR</sequence>
<proteinExistence type="predicted"/>
<evidence type="ECO:0000313" key="1">
    <source>
        <dbReference type="EMBL" id="MBB5204335.1"/>
    </source>
</evidence>
<name>A0A840S204_9BURK</name>
<comment type="caution">
    <text evidence="1">The sequence shown here is derived from an EMBL/GenBank/DDBJ whole genome shotgun (WGS) entry which is preliminary data.</text>
</comment>
<dbReference type="EMBL" id="JACHHO010000002">
    <property type="protein sequence ID" value="MBB5204335.1"/>
    <property type="molecule type" value="Genomic_DNA"/>
</dbReference>
<accession>A0A840S204</accession>
<dbReference type="Proteomes" id="UP000554837">
    <property type="component" value="Unassembled WGS sequence"/>
</dbReference>
<evidence type="ECO:0000313" key="2">
    <source>
        <dbReference type="Proteomes" id="UP000554837"/>
    </source>
</evidence>
<keyword evidence="1" id="KW-0830">Ubiquinone</keyword>
<gene>
    <name evidence="1" type="ORF">HNQ51_001649</name>
</gene>
<organism evidence="1 2">
    <name type="scientific">Inhella inkyongensis</name>
    <dbReference type="NCBI Taxonomy" id="392593"/>
    <lineage>
        <taxon>Bacteria</taxon>
        <taxon>Pseudomonadati</taxon>
        <taxon>Pseudomonadota</taxon>
        <taxon>Betaproteobacteria</taxon>
        <taxon>Burkholderiales</taxon>
        <taxon>Sphaerotilaceae</taxon>
        <taxon>Inhella</taxon>
    </lineage>
</organism>
<dbReference type="OrthoDB" id="8525483at2"/>